<dbReference type="InterPro" id="IPR003594">
    <property type="entry name" value="HATPase_dom"/>
</dbReference>
<dbReference type="InterPro" id="IPR001789">
    <property type="entry name" value="Sig_transdc_resp-reg_receiver"/>
</dbReference>
<dbReference type="InterPro" id="IPR036890">
    <property type="entry name" value="HATPase_C_sf"/>
</dbReference>
<evidence type="ECO:0000256" key="6">
    <source>
        <dbReference type="SAM" id="MobiDB-lite"/>
    </source>
</evidence>
<evidence type="ECO:0000259" key="7">
    <source>
        <dbReference type="PROSITE" id="PS50109"/>
    </source>
</evidence>
<keyword evidence="3" id="KW-0808">Transferase</keyword>
<dbReference type="InterPro" id="IPR036097">
    <property type="entry name" value="HisK_dim/P_sf"/>
</dbReference>
<comment type="catalytic activity">
    <reaction evidence="1">
        <text>ATP + protein L-histidine = ADP + protein N-phospho-L-histidine.</text>
        <dbReference type="EC" id="2.7.13.3"/>
    </reaction>
</comment>
<dbReference type="InterPro" id="IPR003661">
    <property type="entry name" value="HisK_dim/P_dom"/>
</dbReference>
<evidence type="ECO:0000256" key="4">
    <source>
        <dbReference type="ARBA" id="ARBA00022777"/>
    </source>
</evidence>
<dbReference type="PROSITE" id="PS50109">
    <property type="entry name" value="HIS_KIN"/>
    <property type="match status" value="1"/>
</dbReference>
<evidence type="ECO:0000256" key="1">
    <source>
        <dbReference type="ARBA" id="ARBA00000085"/>
    </source>
</evidence>
<accession>A0A4E9EHD0</accession>
<dbReference type="PROSITE" id="PS50110">
    <property type="entry name" value="RESPONSE_REGULATORY"/>
    <property type="match status" value="1"/>
</dbReference>
<protein>
    <recommendedName>
        <fullName evidence="2">histidine kinase</fullName>
        <ecNumber evidence="2">2.7.13.3</ecNumber>
    </recommendedName>
</protein>
<gene>
    <name evidence="9" type="ORF">FUG_LOCUS469516</name>
</gene>
<dbReference type="CDD" id="cd00082">
    <property type="entry name" value="HisKA"/>
    <property type="match status" value="1"/>
</dbReference>
<feature type="region of interest" description="Disordered" evidence="6">
    <location>
        <begin position="782"/>
        <end position="863"/>
    </location>
</feature>
<dbReference type="CDD" id="cd17546">
    <property type="entry name" value="REC_hyHK_CKI1_RcsC-like"/>
    <property type="match status" value="1"/>
</dbReference>
<feature type="modified residue" description="4-aspartylphosphate" evidence="5">
    <location>
        <position position="926"/>
    </location>
</feature>
<evidence type="ECO:0000256" key="2">
    <source>
        <dbReference type="ARBA" id="ARBA00012438"/>
    </source>
</evidence>
<proteinExistence type="predicted"/>
<dbReference type="SUPFAM" id="SSF55874">
    <property type="entry name" value="ATPase domain of HSP90 chaperone/DNA topoisomerase II/histidine kinase"/>
    <property type="match status" value="1"/>
</dbReference>
<dbReference type="Pfam" id="PF02518">
    <property type="entry name" value="HATPase_c"/>
    <property type="match status" value="1"/>
</dbReference>
<dbReference type="Gene3D" id="3.30.450.40">
    <property type="match status" value="1"/>
</dbReference>
<dbReference type="AlphaFoldDB" id="A0A4E9EHD0"/>
<keyword evidence="5" id="KW-0597">Phosphoprotein</keyword>
<dbReference type="EC" id="2.7.13.3" evidence="2"/>
<dbReference type="Pfam" id="PF00512">
    <property type="entry name" value="HisKA"/>
    <property type="match status" value="1"/>
</dbReference>
<dbReference type="InterPro" id="IPR005467">
    <property type="entry name" value="His_kinase_dom"/>
</dbReference>
<dbReference type="SMART" id="SM00448">
    <property type="entry name" value="REC"/>
    <property type="match status" value="1"/>
</dbReference>
<organism evidence="9">
    <name type="scientific">Gibberella zeae</name>
    <name type="common">Wheat head blight fungus</name>
    <name type="synonym">Fusarium graminearum</name>
    <dbReference type="NCBI Taxonomy" id="5518"/>
    <lineage>
        <taxon>Eukaryota</taxon>
        <taxon>Fungi</taxon>
        <taxon>Dikarya</taxon>
        <taxon>Ascomycota</taxon>
        <taxon>Pezizomycotina</taxon>
        <taxon>Sordariomycetes</taxon>
        <taxon>Hypocreomycetidae</taxon>
        <taxon>Hypocreales</taxon>
        <taxon>Nectriaceae</taxon>
        <taxon>Fusarium</taxon>
    </lineage>
</organism>
<dbReference type="EMBL" id="CAAKMV010000159">
    <property type="protein sequence ID" value="VIO62141.1"/>
    <property type="molecule type" value="Genomic_DNA"/>
</dbReference>
<dbReference type="InterPro" id="IPR011006">
    <property type="entry name" value="CheY-like_superfamily"/>
</dbReference>
<evidence type="ECO:0000259" key="8">
    <source>
        <dbReference type="PROSITE" id="PS50110"/>
    </source>
</evidence>
<reference evidence="9" key="1">
    <citation type="submission" date="2019-04" db="EMBL/GenBank/DDBJ databases">
        <authorList>
            <person name="Melise S."/>
            <person name="Noan J."/>
            <person name="Okalmin O."/>
        </authorList>
    </citation>
    <scope>NUCLEOTIDE SEQUENCE</scope>
    <source>
        <strain evidence="9">FN9</strain>
    </source>
</reference>
<dbReference type="SMART" id="SM00387">
    <property type="entry name" value="HATPase_c"/>
    <property type="match status" value="1"/>
</dbReference>
<evidence type="ECO:0000313" key="9">
    <source>
        <dbReference type="EMBL" id="VIO62141.1"/>
    </source>
</evidence>
<dbReference type="SUPFAM" id="SSF47384">
    <property type="entry name" value="Homodimeric domain of signal transducing histidine kinase"/>
    <property type="match status" value="1"/>
</dbReference>
<dbReference type="Pfam" id="PF00072">
    <property type="entry name" value="Response_reg"/>
    <property type="match status" value="1"/>
</dbReference>
<dbReference type="InterPro" id="IPR029016">
    <property type="entry name" value="GAF-like_dom_sf"/>
</dbReference>
<dbReference type="GO" id="GO:0000155">
    <property type="term" value="F:phosphorelay sensor kinase activity"/>
    <property type="evidence" value="ECO:0007669"/>
    <property type="project" value="InterPro"/>
</dbReference>
<feature type="domain" description="Response regulatory" evidence="8">
    <location>
        <begin position="869"/>
        <end position="995"/>
    </location>
</feature>
<dbReference type="PANTHER" id="PTHR43047">
    <property type="entry name" value="TWO-COMPONENT HISTIDINE PROTEIN KINASE"/>
    <property type="match status" value="1"/>
</dbReference>
<dbReference type="Gene3D" id="3.30.565.10">
    <property type="entry name" value="Histidine kinase-like ATPase, C-terminal domain"/>
    <property type="match status" value="1"/>
</dbReference>
<feature type="region of interest" description="Disordered" evidence="6">
    <location>
        <begin position="39"/>
        <end position="77"/>
    </location>
</feature>
<dbReference type="GO" id="GO:0009927">
    <property type="term" value="F:histidine phosphotransfer kinase activity"/>
    <property type="evidence" value="ECO:0007669"/>
    <property type="project" value="TreeGrafter"/>
</dbReference>
<dbReference type="Gene3D" id="1.10.287.130">
    <property type="match status" value="1"/>
</dbReference>
<dbReference type="SUPFAM" id="SSF52172">
    <property type="entry name" value="CheY-like"/>
    <property type="match status" value="1"/>
</dbReference>
<sequence>MHFFPTADSTLLSSTVDYHSLPPRPKAVGPIFDANNFKTPVDPWDSDDQTNLYPPKDDPFDPSAIPAEPSCPSSRYPRSRLAKNERLRLSMLWYYTRDLDEHPELLAGLQEKACLAQENSGWEYAVVGLLDINVYIRLATVGLQLAILPRGETLCAHTVTQPPGNVFLLPNMLEDWRYRESPYVEHGGLIAYAGVPLRIQHESGESVGLGSLCVASATSKPPLTKHQQLALARLGDWIVADIVQCARARRQRERHRLTDLITTLLRELEGDDVQEPILHILRQAYPDESVTLQFTGTDLYDTTVPYAASDPKHGLWEDDEYIDNFILTSNCNDPPTDRVVRFISAQCESKLGPSVLVVATKDFRRIFDDVDSGFVQACATMLTQRWQKRLLSEVMRAKEKFLRGVSHQLRTPIHGILGAAELLTEHLKALTISGCSKLPPPGVEELMQPLAELGKSSVYLDTISTAGRELMSTVNSMITLNRWADIASAERQYATHSIQELEDILVKGSSDITLRDTSKRAPIFFHHDLPPCCQSLRIDIELFRDSVLPLIVNAIQNTFEGIITVTLSYIQDTKTLVVDVQDTGCGIAANDQGRIFQLYEKVGEHSTGPGLGLTLASKFSALLHGSVELVSSEVHRGSHFRGTFGDIRSIPSSTPFLPIASQLKRLPLSFHHLTSDSPEIHLNSHLSKYLTCNGFVQSDDSADCLIVMDYIRDPDQRQKYHATLPKGQVAICPVPDMEDIENSPSTSNIVFVRGPFCTSSLDAGLREADELCAMAPRTITTPLPLASPSLTRDGRGILPYRPSPSGHNSTDEGYGSNTTPSNNGSPIPQARTEESLSTSNESAPAVPAASKTPPPDVPVRTLPNTYKPMTLLVDDNAVNLRILEMYCKKRGLPYRSAIDGQQAVNLFHQQQSPTSSDPPFDLILMDLQMPVCDGISATTQIRSLEKTGDKTSVLFIITGQDSQKDREAASAAGADNYLVKPVGIKMLDGSLKRYFPDLKI</sequence>
<keyword evidence="4" id="KW-0418">Kinase</keyword>
<dbReference type="SUPFAM" id="SSF55781">
    <property type="entry name" value="GAF domain-like"/>
    <property type="match status" value="1"/>
</dbReference>
<feature type="domain" description="Histidine kinase" evidence="7">
    <location>
        <begin position="404"/>
        <end position="648"/>
    </location>
</feature>
<feature type="compositionally biased region" description="Polar residues" evidence="6">
    <location>
        <begin position="815"/>
        <end position="826"/>
    </location>
</feature>
<evidence type="ECO:0000256" key="5">
    <source>
        <dbReference type="PROSITE-ProRule" id="PRU00169"/>
    </source>
</evidence>
<dbReference type="SMART" id="SM00388">
    <property type="entry name" value="HisKA"/>
    <property type="match status" value="1"/>
</dbReference>
<name>A0A4E9EHD0_GIBZA</name>
<evidence type="ECO:0000256" key="3">
    <source>
        <dbReference type="ARBA" id="ARBA00022679"/>
    </source>
</evidence>
<dbReference type="PANTHER" id="PTHR43047:SF72">
    <property type="entry name" value="OSMOSENSING HISTIDINE PROTEIN KINASE SLN1"/>
    <property type="match status" value="1"/>
</dbReference>
<dbReference type="GO" id="GO:0005886">
    <property type="term" value="C:plasma membrane"/>
    <property type="evidence" value="ECO:0007669"/>
    <property type="project" value="TreeGrafter"/>
</dbReference>
<dbReference type="Gene3D" id="3.40.50.2300">
    <property type="match status" value="1"/>
</dbReference>